<dbReference type="AlphaFoldDB" id="A0A554VBP6"/>
<organism evidence="1 2">
    <name type="scientific">Aquimarina algiphila</name>
    <dbReference type="NCBI Taxonomy" id="2047982"/>
    <lineage>
        <taxon>Bacteria</taxon>
        <taxon>Pseudomonadati</taxon>
        <taxon>Bacteroidota</taxon>
        <taxon>Flavobacteriia</taxon>
        <taxon>Flavobacteriales</taxon>
        <taxon>Flavobacteriaceae</taxon>
        <taxon>Aquimarina</taxon>
    </lineage>
</organism>
<dbReference type="OrthoDB" id="10003468at2"/>
<protein>
    <recommendedName>
        <fullName evidence="3">PKD domain-containing protein</fullName>
    </recommendedName>
</protein>
<dbReference type="PROSITE" id="PS51257">
    <property type="entry name" value="PROKAR_LIPOPROTEIN"/>
    <property type="match status" value="1"/>
</dbReference>
<sequence>MKKLIYLLFVTTLFISCEKDSNDELTNDQNLTTIYLKANGSENFIQKNSSNCFISGPTIVQPNTFETYIIRNTQVYGGTLRLDTDDSSIWRFAGVTAPDASGNITARIFFGSNFKCGSFNVNLSNDFGETCETSIDISTGDNCTCITTPPAPEAIDSRFGTPVPPGYVQGNLGGNSICTNTIDNTLSVPLDSCSSYSWSITPSGTHLATILPSRNEAVVIIKQPGEYVVRLVTSNNAGQRTEQYVLFAENCNGGGIGGF</sequence>
<dbReference type="RefSeq" id="WP_109438245.1">
    <property type="nucleotide sequence ID" value="NZ_CANMIK010000091.1"/>
</dbReference>
<evidence type="ECO:0000313" key="2">
    <source>
        <dbReference type="Proteomes" id="UP000318833"/>
    </source>
</evidence>
<gene>
    <name evidence="1" type="ORF">FOF46_27865</name>
</gene>
<reference evidence="1 2" key="1">
    <citation type="submission" date="2019-07" db="EMBL/GenBank/DDBJ databases">
        <title>The draft genome sequence of Aquimarina algiphila M91.</title>
        <authorList>
            <person name="Meng X."/>
        </authorList>
    </citation>
    <scope>NUCLEOTIDE SEQUENCE [LARGE SCALE GENOMIC DNA]</scope>
    <source>
        <strain evidence="1 2">M91</strain>
    </source>
</reference>
<accession>A0A554VBP6</accession>
<dbReference type="EMBL" id="VLNR01000092">
    <property type="protein sequence ID" value="TSE04008.1"/>
    <property type="molecule type" value="Genomic_DNA"/>
</dbReference>
<keyword evidence="2" id="KW-1185">Reference proteome</keyword>
<proteinExistence type="predicted"/>
<dbReference type="Proteomes" id="UP000318833">
    <property type="component" value="Unassembled WGS sequence"/>
</dbReference>
<comment type="caution">
    <text evidence="1">The sequence shown here is derived from an EMBL/GenBank/DDBJ whole genome shotgun (WGS) entry which is preliminary data.</text>
</comment>
<evidence type="ECO:0008006" key="3">
    <source>
        <dbReference type="Google" id="ProtNLM"/>
    </source>
</evidence>
<name>A0A554VBP6_9FLAO</name>
<evidence type="ECO:0000313" key="1">
    <source>
        <dbReference type="EMBL" id="TSE04008.1"/>
    </source>
</evidence>